<proteinExistence type="predicted"/>
<organism evidence="1 2">
    <name type="scientific">Fukomys damarensis</name>
    <name type="common">Damaraland mole rat</name>
    <name type="synonym">Cryptomys damarensis</name>
    <dbReference type="NCBI Taxonomy" id="885580"/>
    <lineage>
        <taxon>Eukaryota</taxon>
        <taxon>Metazoa</taxon>
        <taxon>Chordata</taxon>
        <taxon>Craniata</taxon>
        <taxon>Vertebrata</taxon>
        <taxon>Euteleostomi</taxon>
        <taxon>Mammalia</taxon>
        <taxon>Eutheria</taxon>
        <taxon>Euarchontoglires</taxon>
        <taxon>Glires</taxon>
        <taxon>Rodentia</taxon>
        <taxon>Hystricomorpha</taxon>
        <taxon>Bathyergidae</taxon>
        <taxon>Fukomys</taxon>
    </lineage>
</organism>
<evidence type="ECO:0000313" key="2">
    <source>
        <dbReference type="Proteomes" id="UP000028990"/>
    </source>
</evidence>
<dbReference type="EMBL" id="KN125393">
    <property type="protein sequence ID" value="KFO18509.1"/>
    <property type="molecule type" value="Genomic_DNA"/>
</dbReference>
<protein>
    <submittedName>
        <fullName evidence="1">Uncharacterized protein</fullName>
    </submittedName>
</protein>
<dbReference type="Proteomes" id="UP000028990">
    <property type="component" value="Unassembled WGS sequence"/>
</dbReference>
<sequence>MTPSKETLKSHQAEITVVGAQRSSEPEATLILRLILCDKVVARFKKSVQEPEDLVTESRQITPAGPTLELVS</sequence>
<dbReference type="AlphaFoldDB" id="A0A091CJ25"/>
<keyword evidence="2" id="KW-1185">Reference proteome</keyword>
<reference evidence="1 2" key="1">
    <citation type="submission" date="2013-11" db="EMBL/GenBank/DDBJ databases">
        <title>The Damaraland mole rat (Fukomys damarensis) genome and evolution of African mole rats.</title>
        <authorList>
            <person name="Gladyshev V.N."/>
            <person name="Fang X."/>
        </authorList>
    </citation>
    <scope>NUCLEOTIDE SEQUENCE [LARGE SCALE GENOMIC DNA]</scope>
    <source>
        <tissue evidence="1">Liver</tissue>
    </source>
</reference>
<accession>A0A091CJ25</accession>
<gene>
    <name evidence="1" type="ORF">H920_20104</name>
</gene>
<evidence type="ECO:0000313" key="1">
    <source>
        <dbReference type="EMBL" id="KFO18509.1"/>
    </source>
</evidence>
<name>A0A091CJ25_FUKDA</name>